<dbReference type="Proteomes" id="UP000639606">
    <property type="component" value="Unassembled WGS sequence"/>
</dbReference>
<sequence>MTTWQPQGEAELSAGWRLWLELSTRLWPDGDWDGTPAEAVRALRALSAACGEIHAAYLESGAPRSAQVVGLLHSVVFAASLPVGLWQDDRAPLDADRAALLHSDLSGFVDHVAGVRAVLARGGGWAELESR</sequence>
<dbReference type="InterPro" id="IPR000408">
    <property type="entry name" value="Reg_chr_condens"/>
</dbReference>
<protein>
    <submittedName>
        <fullName evidence="1">Uncharacterized protein</fullName>
    </submittedName>
</protein>
<keyword evidence="2" id="KW-1185">Reference proteome</keyword>
<dbReference type="RefSeq" id="WP_189221684.1">
    <property type="nucleotide sequence ID" value="NZ_BMRG01000001.1"/>
</dbReference>
<comment type="caution">
    <text evidence="1">The sequence shown here is derived from an EMBL/GenBank/DDBJ whole genome shotgun (WGS) entry which is preliminary data.</text>
</comment>
<evidence type="ECO:0000313" key="1">
    <source>
        <dbReference type="EMBL" id="GGP39579.1"/>
    </source>
</evidence>
<dbReference type="AlphaFoldDB" id="A0A918ECZ0"/>
<dbReference type="PROSITE" id="PS00626">
    <property type="entry name" value="RCC1_2"/>
    <property type="match status" value="1"/>
</dbReference>
<gene>
    <name evidence="1" type="ORF">GCM10010185_08930</name>
</gene>
<accession>A0A918ECZ0</accession>
<name>A0A918ECZ0_9PSEU</name>
<reference evidence="1" key="1">
    <citation type="journal article" date="2014" name="Int. J. Syst. Evol. Microbiol.">
        <title>Complete genome sequence of Corynebacterium casei LMG S-19264T (=DSM 44701T), isolated from a smear-ripened cheese.</title>
        <authorList>
            <consortium name="US DOE Joint Genome Institute (JGI-PGF)"/>
            <person name="Walter F."/>
            <person name="Albersmeier A."/>
            <person name="Kalinowski J."/>
            <person name="Ruckert C."/>
        </authorList>
    </citation>
    <scope>NUCLEOTIDE SEQUENCE</scope>
    <source>
        <strain evidence="1">JCM 3313</strain>
    </source>
</reference>
<reference evidence="1" key="2">
    <citation type="submission" date="2020-09" db="EMBL/GenBank/DDBJ databases">
        <authorList>
            <person name="Sun Q."/>
            <person name="Ohkuma M."/>
        </authorList>
    </citation>
    <scope>NUCLEOTIDE SEQUENCE</scope>
    <source>
        <strain evidence="1">JCM 3313</strain>
    </source>
</reference>
<dbReference type="EMBL" id="BMRG01000001">
    <property type="protein sequence ID" value="GGP39579.1"/>
    <property type="molecule type" value="Genomic_DNA"/>
</dbReference>
<proteinExistence type="predicted"/>
<organism evidence="1 2">
    <name type="scientific">Saccharothrix coeruleofusca</name>
    <dbReference type="NCBI Taxonomy" id="33919"/>
    <lineage>
        <taxon>Bacteria</taxon>
        <taxon>Bacillati</taxon>
        <taxon>Actinomycetota</taxon>
        <taxon>Actinomycetes</taxon>
        <taxon>Pseudonocardiales</taxon>
        <taxon>Pseudonocardiaceae</taxon>
        <taxon>Saccharothrix</taxon>
    </lineage>
</organism>
<evidence type="ECO:0000313" key="2">
    <source>
        <dbReference type="Proteomes" id="UP000639606"/>
    </source>
</evidence>